<evidence type="ECO:0000256" key="1">
    <source>
        <dbReference type="SAM" id="MobiDB-lite"/>
    </source>
</evidence>
<keyword evidence="4" id="KW-1185">Reference proteome</keyword>
<name>A0ABP0JMC4_9DINO</name>
<dbReference type="SUPFAM" id="SSF51126">
    <property type="entry name" value="Pectin lyase-like"/>
    <property type="match status" value="1"/>
</dbReference>
<dbReference type="InterPro" id="IPR012334">
    <property type="entry name" value="Pectin_lyas_fold"/>
</dbReference>
<protein>
    <recommendedName>
        <fullName evidence="5">Right handed beta helix domain-containing protein</fullName>
    </recommendedName>
</protein>
<evidence type="ECO:0000313" key="3">
    <source>
        <dbReference type="EMBL" id="CAK9015411.1"/>
    </source>
</evidence>
<accession>A0ABP0JMC4</accession>
<dbReference type="Proteomes" id="UP001642484">
    <property type="component" value="Unassembled WGS sequence"/>
</dbReference>
<proteinExistence type="predicted"/>
<dbReference type="Gene3D" id="2.160.20.10">
    <property type="entry name" value="Single-stranded right-handed beta-helix, Pectin lyase-like"/>
    <property type="match status" value="1"/>
</dbReference>
<feature type="compositionally biased region" description="Basic and acidic residues" evidence="1">
    <location>
        <begin position="352"/>
        <end position="368"/>
    </location>
</feature>
<dbReference type="EMBL" id="CAXAMN010005781">
    <property type="protein sequence ID" value="CAK9015371.1"/>
    <property type="molecule type" value="Genomic_DNA"/>
</dbReference>
<dbReference type="EMBL" id="CAXAMN010005792">
    <property type="protein sequence ID" value="CAK9015411.1"/>
    <property type="molecule type" value="Genomic_DNA"/>
</dbReference>
<evidence type="ECO:0008006" key="5">
    <source>
        <dbReference type="Google" id="ProtNLM"/>
    </source>
</evidence>
<sequence length="517" mass="55985">MLKMLRKLKPLDPLLDAAKDEEECEGEIEPATSRTPALRKRRSAVCKPARKTLNARRRVARFVTKDGGEPERRHVAVAGRPLARQVDDALKCKADRLLLTSSGLGNGEKEVVSKSITIEATPGLPLPAILNCGLATRQPGRGPQTVLTLRRVRLQRPDQSQPLLEVGAGTACELYDCFVEGGIKLCEGARAKLIRTQIQGFGGAGISGRAFNCLSLLACTISDCADDGLLLRHGKADVVDCTINNSGQSGLVFGPGQWQLMGSTVSGSGQYGLWAEADAMVSCRDNVFADNALGDTGGRGVLKGWRAGFGLLPDSQCRVWCEQRAKWLPGRVVAVTDQVAVAVAKRFRKAKLGEESKVPPSEPTREGQSEQTGTAVPDPACERHIPAPFEGVLPLRSGGDAPPAYSPKAKLPRSSAYKLFLAEGGAGRKGWHLLPPDLKARYRAHQSKLRRRIVTQSPAAAARSKAVAILKRRFAPTWLGRWKPFCCIHCGDGKPFWVAQRTWITKVAVTSSWQDVR</sequence>
<evidence type="ECO:0000313" key="2">
    <source>
        <dbReference type="EMBL" id="CAK9015371.1"/>
    </source>
</evidence>
<evidence type="ECO:0000313" key="4">
    <source>
        <dbReference type="Proteomes" id="UP001642484"/>
    </source>
</evidence>
<dbReference type="InterPro" id="IPR011050">
    <property type="entry name" value="Pectin_lyase_fold/virulence"/>
</dbReference>
<comment type="caution">
    <text evidence="3">The sequence shown here is derived from an EMBL/GenBank/DDBJ whole genome shotgun (WGS) entry which is preliminary data.</text>
</comment>
<gene>
    <name evidence="2" type="ORF">CCMP2556_LOCUS12074</name>
    <name evidence="3" type="ORF">CCMP2556_LOCUS12087</name>
</gene>
<reference evidence="3 4" key="1">
    <citation type="submission" date="2024-02" db="EMBL/GenBank/DDBJ databases">
        <authorList>
            <person name="Chen Y."/>
            <person name="Shah S."/>
            <person name="Dougan E. K."/>
            <person name="Thang M."/>
            <person name="Chan C."/>
        </authorList>
    </citation>
    <scope>NUCLEOTIDE SEQUENCE [LARGE SCALE GENOMIC DNA]</scope>
</reference>
<organism evidence="3 4">
    <name type="scientific">Durusdinium trenchii</name>
    <dbReference type="NCBI Taxonomy" id="1381693"/>
    <lineage>
        <taxon>Eukaryota</taxon>
        <taxon>Sar</taxon>
        <taxon>Alveolata</taxon>
        <taxon>Dinophyceae</taxon>
        <taxon>Suessiales</taxon>
        <taxon>Symbiodiniaceae</taxon>
        <taxon>Durusdinium</taxon>
    </lineage>
</organism>
<feature type="region of interest" description="Disordered" evidence="1">
    <location>
        <begin position="352"/>
        <end position="381"/>
    </location>
</feature>